<evidence type="ECO:0000313" key="1">
    <source>
        <dbReference type="EMBL" id="SOD15983.1"/>
    </source>
</evidence>
<gene>
    <name evidence="1" type="ORF">SAMN06297164_0175</name>
</gene>
<reference evidence="1 2" key="1">
    <citation type="submission" date="2017-09" db="EMBL/GenBank/DDBJ databases">
        <authorList>
            <person name="Ehlers B."/>
            <person name="Leendertz F.H."/>
        </authorList>
    </citation>
    <scope>NUCLEOTIDE SEQUENCE [LARGE SCALE GENOMIC DNA]</scope>
    <source>
        <strain evidence="1 2">Nm42</strain>
    </source>
</reference>
<accession>A0A286A245</accession>
<protein>
    <submittedName>
        <fullName evidence="1">Uncharacterized protein</fullName>
    </submittedName>
</protein>
<proteinExistence type="predicted"/>
<dbReference type="RefSeq" id="WP_097103532.1">
    <property type="nucleotide sequence ID" value="NZ_OCMU01000001.1"/>
</dbReference>
<dbReference type="EMBL" id="OCMU01000001">
    <property type="protein sequence ID" value="SOD15983.1"/>
    <property type="molecule type" value="Genomic_DNA"/>
</dbReference>
<sequence length="244" mass="28520">MLDIIHESIDIAKKSTVPDTKISRLRVANDRFKFLLGYIDKYDFIEITNNGLHKIQQTIDELHNQFLVTKIYDIAAGEIPTARDFLKQATQLKKEKRYDEACDKLKEAYSAYGSNELLMKDFLRLPMYLQLAGRSDEGWEFLNEFRKRNNDVFNRVDIAKQIKIFLRKEKKYKLSILFSAWEVCAIIERDEANVQGCFDLADKEATDEDYDFLRESLKNKEVYGQTPSGNPITEFAFGFFTKDC</sequence>
<evidence type="ECO:0000313" key="2">
    <source>
        <dbReference type="Proteomes" id="UP000219335"/>
    </source>
</evidence>
<organism evidence="1 2">
    <name type="scientific">Nitrosomonas ureae</name>
    <dbReference type="NCBI Taxonomy" id="44577"/>
    <lineage>
        <taxon>Bacteria</taxon>
        <taxon>Pseudomonadati</taxon>
        <taxon>Pseudomonadota</taxon>
        <taxon>Betaproteobacteria</taxon>
        <taxon>Nitrosomonadales</taxon>
        <taxon>Nitrosomonadaceae</taxon>
        <taxon>Nitrosomonas</taxon>
    </lineage>
</organism>
<name>A0A286A245_9PROT</name>
<dbReference type="Proteomes" id="UP000219335">
    <property type="component" value="Unassembled WGS sequence"/>
</dbReference>
<dbReference type="AlphaFoldDB" id="A0A286A245"/>